<reference evidence="15" key="1">
    <citation type="journal article" date="2017" name="Gigascience">
        <title>The genome draft of coconut (Cocos nucifera).</title>
        <authorList>
            <person name="Xiao Y."/>
            <person name="Xu P."/>
            <person name="Fan H."/>
            <person name="Baudouin L."/>
            <person name="Xia W."/>
            <person name="Bocs S."/>
            <person name="Xu J."/>
            <person name="Li Q."/>
            <person name="Guo A."/>
            <person name="Zhou L."/>
            <person name="Li J."/>
            <person name="Wu Y."/>
            <person name="Ma Z."/>
            <person name="Armero A."/>
            <person name="Issali A.E."/>
            <person name="Liu N."/>
            <person name="Peng M."/>
            <person name="Yang Y."/>
        </authorList>
    </citation>
    <scope>NUCLEOTIDE SEQUENCE</scope>
    <source>
        <tissue evidence="15">Spear leaf of Hainan Tall coconut</tissue>
    </source>
</reference>
<keyword evidence="5" id="KW-0479">Metal-binding</keyword>
<comment type="caution">
    <text evidence="15">The sequence shown here is derived from an EMBL/GenBank/DDBJ whole genome shotgun (WGS) entry which is preliminary data.</text>
</comment>
<dbReference type="PANTHER" id="PTHR45768">
    <property type="entry name" value="E3 UBIQUITIN-PROTEIN LIGASE RNF13-LIKE"/>
    <property type="match status" value="1"/>
</dbReference>
<accession>A0A8K0HTZ9</accession>
<evidence type="ECO:0000256" key="11">
    <source>
        <dbReference type="ARBA" id="ARBA00024209"/>
    </source>
</evidence>
<dbReference type="Proteomes" id="UP000797356">
    <property type="component" value="Chromosome 1"/>
</dbReference>
<evidence type="ECO:0000256" key="8">
    <source>
        <dbReference type="ARBA" id="ARBA00022833"/>
    </source>
</evidence>
<evidence type="ECO:0000256" key="1">
    <source>
        <dbReference type="ARBA" id="ARBA00004167"/>
    </source>
</evidence>
<evidence type="ECO:0000259" key="14">
    <source>
        <dbReference type="PROSITE" id="PS50089"/>
    </source>
</evidence>
<feature type="transmembrane region" description="Helical" evidence="13">
    <location>
        <begin position="12"/>
        <end position="38"/>
    </location>
</feature>
<dbReference type="SUPFAM" id="SSF57850">
    <property type="entry name" value="RING/U-box"/>
    <property type="match status" value="1"/>
</dbReference>
<evidence type="ECO:0000256" key="3">
    <source>
        <dbReference type="ARBA" id="ARBA00022679"/>
    </source>
</evidence>
<dbReference type="GO" id="GO:0016020">
    <property type="term" value="C:membrane"/>
    <property type="evidence" value="ECO:0007669"/>
    <property type="project" value="UniProtKB-SubCell"/>
</dbReference>
<evidence type="ECO:0000256" key="10">
    <source>
        <dbReference type="ARBA" id="ARBA00023136"/>
    </source>
</evidence>
<keyword evidence="7" id="KW-0833">Ubl conjugation pathway</keyword>
<keyword evidence="4 13" id="KW-0812">Transmembrane</keyword>
<protein>
    <submittedName>
        <fullName evidence="15">E3 ubiquitin-protein ligase ATL4</fullName>
    </submittedName>
</protein>
<evidence type="ECO:0000256" key="6">
    <source>
        <dbReference type="ARBA" id="ARBA00022771"/>
    </source>
</evidence>
<evidence type="ECO:0000313" key="16">
    <source>
        <dbReference type="Proteomes" id="UP000797356"/>
    </source>
</evidence>
<evidence type="ECO:0000256" key="9">
    <source>
        <dbReference type="ARBA" id="ARBA00022989"/>
    </source>
</evidence>
<dbReference type="InterPro" id="IPR013083">
    <property type="entry name" value="Znf_RING/FYVE/PHD"/>
</dbReference>
<dbReference type="InterPro" id="IPR001841">
    <property type="entry name" value="Znf_RING"/>
</dbReference>
<proteinExistence type="inferred from homology"/>
<keyword evidence="16" id="KW-1185">Reference proteome</keyword>
<dbReference type="GO" id="GO:0008270">
    <property type="term" value="F:zinc ion binding"/>
    <property type="evidence" value="ECO:0007669"/>
    <property type="project" value="UniProtKB-KW"/>
</dbReference>
<dbReference type="AlphaFoldDB" id="A0A8K0HTZ9"/>
<organism evidence="15 16">
    <name type="scientific">Cocos nucifera</name>
    <name type="common">Coconut palm</name>
    <dbReference type="NCBI Taxonomy" id="13894"/>
    <lineage>
        <taxon>Eukaryota</taxon>
        <taxon>Viridiplantae</taxon>
        <taxon>Streptophyta</taxon>
        <taxon>Embryophyta</taxon>
        <taxon>Tracheophyta</taxon>
        <taxon>Spermatophyta</taxon>
        <taxon>Magnoliopsida</taxon>
        <taxon>Liliopsida</taxon>
        <taxon>Arecaceae</taxon>
        <taxon>Arecoideae</taxon>
        <taxon>Cocoseae</taxon>
        <taxon>Attaleinae</taxon>
        <taxon>Cocos</taxon>
    </lineage>
</organism>
<name>A0A8K0HTZ9_COCNU</name>
<keyword evidence="10 13" id="KW-0472">Membrane</keyword>
<gene>
    <name evidence="15" type="ORF">COCNU_01G005800</name>
</gene>
<keyword evidence="3" id="KW-0808">Transferase</keyword>
<evidence type="ECO:0000256" key="2">
    <source>
        <dbReference type="ARBA" id="ARBA00004906"/>
    </source>
</evidence>
<keyword evidence="8" id="KW-0862">Zinc</keyword>
<dbReference type="EMBL" id="CM017872">
    <property type="protein sequence ID" value="KAG1326646.1"/>
    <property type="molecule type" value="Genomic_DNA"/>
</dbReference>
<keyword evidence="6 12" id="KW-0863">Zinc-finger</keyword>
<dbReference type="PANTHER" id="PTHR45768:SF61">
    <property type="entry name" value="RING-H2 FINGER PROTEIN ATL18"/>
    <property type="match status" value="1"/>
</dbReference>
<evidence type="ECO:0000256" key="4">
    <source>
        <dbReference type="ARBA" id="ARBA00022692"/>
    </source>
</evidence>
<evidence type="ECO:0000256" key="12">
    <source>
        <dbReference type="PROSITE-ProRule" id="PRU00175"/>
    </source>
</evidence>
<comment type="similarity">
    <text evidence="11">Belongs to the RING-type zinc finger family. ATL subfamily.</text>
</comment>
<dbReference type="SMART" id="SM00184">
    <property type="entry name" value="RING"/>
    <property type="match status" value="1"/>
</dbReference>
<keyword evidence="9 13" id="KW-1133">Transmembrane helix</keyword>
<reference evidence="15" key="2">
    <citation type="submission" date="2019-07" db="EMBL/GenBank/DDBJ databases">
        <authorList>
            <person name="Yang Y."/>
            <person name="Bocs S."/>
            <person name="Baudouin L."/>
        </authorList>
    </citation>
    <scope>NUCLEOTIDE SEQUENCE</scope>
    <source>
        <tissue evidence="15">Spear leaf of Hainan Tall coconut</tissue>
    </source>
</reference>
<dbReference type="Pfam" id="PF13639">
    <property type="entry name" value="zf-RING_2"/>
    <property type="match status" value="1"/>
</dbReference>
<evidence type="ECO:0000313" key="15">
    <source>
        <dbReference type="EMBL" id="KAG1326646.1"/>
    </source>
</evidence>
<comment type="subcellular location">
    <subcellularLocation>
        <location evidence="1">Membrane</location>
        <topology evidence="1">Single-pass membrane protein</topology>
    </subcellularLocation>
</comment>
<dbReference type="GO" id="GO:0016740">
    <property type="term" value="F:transferase activity"/>
    <property type="evidence" value="ECO:0007669"/>
    <property type="project" value="UniProtKB-KW"/>
</dbReference>
<evidence type="ECO:0000256" key="7">
    <source>
        <dbReference type="ARBA" id="ARBA00022786"/>
    </source>
</evidence>
<evidence type="ECO:0000256" key="5">
    <source>
        <dbReference type="ARBA" id="ARBA00022723"/>
    </source>
</evidence>
<comment type="pathway">
    <text evidence="2">Protein modification; protein ubiquitination.</text>
</comment>
<dbReference type="Gene3D" id="3.30.40.10">
    <property type="entry name" value="Zinc/RING finger domain, C3HC4 (zinc finger)"/>
    <property type="match status" value="1"/>
</dbReference>
<feature type="domain" description="RING-type" evidence="14">
    <location>
        <begin position="86"/>
        <end position="128"/>
    </location>
</feature>
<dbReference type="PROSITE" id="PS50089">
    <property type="entry name" value="ZF_RING_2"/>
    <property type="match status" value="1"/>
</dbReference>
<dbReference type="OrthoDB" id="8062037at2759"/>
<evidence type="ECO:0000256" key="13">
    <source>
        <dbReference type="SAM" id="Phobius"/>
    </source>
</evidence>
<sequence length="152" mass="16507">MTNRLLVIATQIMLIAIIASITLLFIGIGVLVVLHVCIVGRAFKRWLITISRAERSGARNGLSADELEKLPCYDFDTAGEKGGGDCAVCLEIFQMGDRCRLLPLCKHSFHAQCVDSWLLATPRCPICRTPADHRFAGGVIMGLTASSDPSSF</sequence>